<reference evidence="6 9" key="2">
    <citation type="journal article" date="2019" name="Emerg. Microbes Infect.">
        <title>Comprehensive subspecies identification of 175 nontuberculous mycobacteria species based on 7547 genomic profiles.</title>
        <authorList>
            <person name="Matsumoto Y."/>
            <person name="Kinjo T."/>
            <person name="Motooka D."/>
            <person name="Nabeya D."/>
            <person name="Jung N."/>
            <person name="Uechi K."/>
            <person name="Horii T."/>
            <person name="Iida T."/>
            <person name="Fujita J."/>
            <person name="Nakamura S."/>
        </authorList>
    </citation>
    <scope>NUCLEOTIDE SEQUENCE [LARGE SCALE GENOMIC DNA]</scope>
    <source>
        <strain evidence="6 9">JCM 6377</strain>
    </source>
</reference>
<name>A0A2A7NBR8_MYCAG</name>
<dbReference type="Pfam" id="PF00440">
    <property type="entry name" value="TetR_N"/>
    <property type="match status" value="1"/>
</dbReference>
<keyword evidence="8" id="KW-1185">Reference proteome</keyword>
<evidence type="ECO:0000256" key="4">
    <source>
        <dbReference type="PROSITE-ProRule" id="PRU00335"/>
    </source>
</evidence>
<evidence type="ECO:0000256" key="3">
    <source>
        <dbReference type="ARBA" id="ARBA00023163"/>
    </source>
</evidence>
<dbReference type="GO" id="GO:0003700">
    <property type="term" value="F:DNA-binding transcription factor activity"/>
    <property type="evidence" value="ECO:0007669"/>
    <property type="project" value="TreeGrafter"/>
</dbReference>
<dbReference type="SUPFAM" id="SSF46689">
    <property type="entry name" value="Homeodomain-like"/>
    <property type="match status" value="1"/>
</dbReference>
<feature type="domain" description="HTH tetR-type" evidence="5">
    <location>
        <begin position="9"/>
        <end position="69"/>
    </location>
</feature>
<organism evidence="7 8">
    <name type="scientific">Mycolicibacterium agri</name>
    <name type="common">Mycobacterium agri</name>
    <dbReference type="NCBI Taxonomy" id="36811"/>
    <lineage>
        <taxon>Bacteria</taxon>
        <taxon>Bacillati</taxon>
        <taxon>Actinomycetota</taxon>
        <taxon>Actinomycetes</taxon>
        <taxon>Mycobacteriales</taxon>
        <taxon>Mycobacteriaceae</taxon>
        <taxon>Mycolicibacterium</taxon>
    </lineage>
</organism>
<dbReference type="GO" id="GO:0000976">
    <property type="term" value="F:transcription cis-regulatory region binding"/>
    <property type="evidence" value="ECO:0007669"/>
    <property type="project" value="TreeGrafter"/>
</dbReference>
<dbReference type="PROSITE" id="PS50977">
    <property type="entry name" value="HTH_TETR_2"/>
    <property type="match status" value="1"/>
</dbReference>
<proteinExistence type="predicted"/>
<comment type="caution">
    <text evidence="7">The sequence shown here is derived from an EMBL/GenBank/DDBJ whole genome shotgun (WGS) entry which is preliminary data.</text>
</comment>
<evidence type="ECO:0000313" key="6">
    <source>
        <dbReference type="EMBL" id="GFG52241.1"/>
    </source>
</evidence>
<keyword evidence="3" id="KW-0804">Transcription</keyword>
<evidence type="ECO:0000313" key="7">
    <source>
        <dbReference type="EMBL" id="PEG40908.1"/>
    </source>
</evidence>
<dbReference type="AlphaFoldDB" id="A0A2A7NBR8"/>
<dbReference type="RefSeq" id="WP_097939164.1">
    <property type="nucleotide sequence ID" value="NZ_BLKS01000001.1"/>
</dbReference>
<evidence type="ECO:0000256" key="2">
    <source>
        <dbReference type="ARBA" id="ARBA00023125"/>
    </source>
</evidence>
<reference evidence="7 8" key="1">
    <citation type="submission" date="2017-10" db="EMBL/GenBank/DDBJ databases">
        <title>The new phylogeny of genus Mycobacterium.</title>
        <authorList>
            <person name="Tortoli E."/>
            <person name="Trovato A."/>
            <person name="Cirillo D.M."/>
        </authorList>
    </citation>
    <scope>NUCLEOTIDE SEQUENCE [LARGE SCALE GENOMIC DNA]</scope>
    <source>
        <strain evidence="7 8">CCUG37673</strain>
    </source>
</reference>
<keyword evidence="2 4" id="KW-0238">DNA-binding</keyword>
<dbReference type="InterPro" id="IPR001647">
    <property type="entry name" value="HTH_TetR"/>
</dbReference>
<sequence>MPRAKQRTPELRDRVLEVAIATLGEEGFARFTTRRVAERAGTSVPAVYELFADKAGLVRAMFFEGFRMLGAELAKIPQTDDALGDVERLVPVFRLFCRAYPRLGQVMFTRPFADFEPGPEDLAAGAAVRDIFVGRIQRCIDEGVLGGNAVDIAHVLLALAQGLAVQEAGRWLGTSPTEIERRWKVGVTAVLDGFGWAPPAG</sequence>
<gene>
    <name evidence="7" type="ORF">CQY20_06475</name>
    <name evidence="6" type="ORF">MAGR_36820</name>
</gene>
<reference evidence="6" key="3">
    <citation type="submission" date="2020-02" db="EMBL/GenBank/DDBJ databases">
        <authorList>
            <person name="Matsumoto Y."/>
            <person name="Motooka D."/>
            <person name="Nakamura S."/>
        </authorList>
    </citation>
    <scope>NUCLEOTIDE SEQUENCE</scope>
    <source>
        <strain evidence="6">JCM 6377</strain>
    </source>
</reference>
<dbReference type="InterPro" id="IPR036271">
    <property type="entry name" value="Tet_transcr_reg_TetR-rel_C_sf"/>
</dbReference>
<dbReference type="EMBL" id="BLKS01000001">
    <property type="protein sequence ID" value="GFG52241.1"/>
    <property type="molecule type" value="Genomic_DNA"/>
</dbReference>
<dbReference type="PANTHER" id="PTHR30055:SF234">
    <property type="entry name" value="HTH-TYPE TRANSCRIPTIONAL REGULATOR BETI"/>
    <property type="match status" value="1"/>
</dbReference>
<dbReference type="EMBL" id="PDCP01000008">
    <property type="protein sequence ID" value="PEG40908.1"/>
    <property type="molecule type" value="Genomic_DNA"/>
</dbReference>
<dbReference type="SUPFAM" id="SSF48498">
    <property type="entry name" value="Tetracyclin repressor-like, C-terminal domain"/>
    <property type="match status" value="1"/>
</dbReference>
<dbReference type="InterPro" id="IPR025996">
    <property type="entry name" value="MT1864/Rv1816-like_C"/>
</dbReference>
<dbReference type="PANTHER" id="PTHR30055">
    <property type="entry name" value="HTH-TYPE TRANSCRIPTIONAL REGULATOR RUTR"/>
    <property type="match status" value="1"/>
</dbReference>
<evidence type="ECO:0000313" key="9">
    <source>
        <dbReference type="Proteomes" id="UP000465302"/>
    </source>
</evidence>
<dbReference type="Proteomes" id="UP000465302">
    <property type="component" value="Unassembled WGS sequence"/>
</dbReference>
<dbReference type="InterPro" id="IPR050109">
    <property type="entry name" value="HTH-type_TetR-like_transc_reg"/>
</dbReference>
<dbReference type="InterPro" id="IPR009057">
    <property type="entry name" value="Homeodomain-like_sf"/>
</dbReference>
<protein>
    <submittedName>
        <fullName evidence="7">TetR family transcriptional regulator</fullName>
    </submittedName>
</protein>
<dbReference type="Proteomes" id="UP000220914">
    <property type="component" value="Unassembled WGS sequence"/>
</dbReference>
<feature type="DNA-binding region" description="H-T-H motif" evidence="4">
    <location>
        <begin position="32"/>
        <end position="51"/>
    </location>
</feature>
<accession>A0A2A7NBR8</accession>
<dbReference type="PRINTS" id="PR00455">
    <property type="entry name" value="HTHTETR"/>
</dbReference>
<dbReference type="OrthoDB" id="4709966at2"/>
<evidence type="ECO:0000256" key="1">
    <source>
        <dbReference type="ARBA" id="ARBA00023015"/>
    </source>
</evidence>
<evidence type="ECO:0000259" key="5">
    <source>
        <dbReference type="PROSITE" id="PS50977"/>
    </source>
</evidence>
<keyword evidence="1" id="KW-0805">Transcription regulation</keyword>
<evidence type="ECO:0000313" key="8">
    <source>
        <dbReference type="Proteomes" id="UP000220914"/>
    </source>
</evidence>
<dbReference type="Gene3D" id="1.10.357.10">
    <property type="entry name" value="Tetracycline Repressor, domain 2"/>
    <property type="match status" value="1"/>
</dbReference>
<dbReference type="Pfam" id="PF13305">
    <property type="entry name" value="TetR_C_33"/>
    <property type="match status" value="1"/>
</dbReference>